<feature type="region of interest" description="Disordered" evidence="1">
    <location>
        <begin position="620"/>
        <end position="645"/>
    </location>
</feature>
<feature type="region of interest" description="Disordered" evidence="1">
    <location>
        <begin position="503"/>
        <end position="545"/>
    </location>
</feature>
<name>A0A5C3E8V2_9BASI</name>
<dbReference type="AlphaFoldDB" id="A0A5C3E8V2"/>
<sequence length="992" mass="108542">MKKFFRTKEAGTITPLPPTSPTASTSSFGTPRPFDEYQARVAYQATESNRPLSYQAPSASSRSRRGSSDENGYAQPYPPSQRQNTAYESYSDPISAHSQPFRPPFDRSNTSDYDMRTTQPPASHHANQRQSHQQPASGMAALPPPRSLRPAQPSARHRPNNSMSMGAASGATFQNQHGTNVTSMHGPPANHESMDAAWVQRRRSDECNDEDDHDDADDRTLAVAGAPRSAAYPVYSGADGDEDVGEVLISQGRYEETVLRDPVLRDKGKGKKLFGFATGGKDKKAKQERDRTTTSSPIPRASRDRDDPRVTSPPVESQPLPAHERSKEGGWMDRWNKRAHQHQAARLQDKEVEELVASRIGWLSANAYDEQDWMQILPLIDIISHSEAASKEAARALRKEFKYGTVETQRRAVRIWALLTLNASDRFRFQVASKRFLEAVEDTVASSKTPLSVKETMLRVLGVLAFEFRGDAELAAVTKCWNKIKPSDRPKDGEPLENDLFEFRLPQPRAPAPAATQLPARRVSQRYSQHQQQQLRPTAEATRGPYTDMVAAALRADDLSSQQRPPGTFITPPPQQPAAPLQQLHQQTWSRRNLPSDPDTQPNNAATDVVSTLEAAAASMDTRSASYQSSHTTNTSSSAPAEPLTAEEDLRRLHEECHIARSNASVLLDTLLHEGLHADTPSLIDEFYNKVIRSHELIASQIPWASAQADRAAERESKEEALLADLLDAHGRTGESIHAVDEARRRIEEEEEERQVTERSKVEVRLDRSALAQDSMGELYDLNGRERGMLGVENGATCASGSRSPSPNPHFAQPPPPATAAALSPSPGTGYTNGTTASRTSRRPLPVPRSDQSSDTASTRSALFPQSHPQPQPHPSPAGTSLTSSIHSTTSTTSASGESHASHPSHTSTGVRTLPATPSLNINTSASNSTPTSGVEEDELQTPIVPSEKALGKRRAVSVRYPTPPPVGQKEGPPELPPHPPKELLAGMRISQ</sequence>
<evidence type="ECO:0000259" key="2">
    <source>
        <dbReference type="PROSITE" id="PS50179"/>
    </source>
</evidence>
<dbReference type="SMART" id="SM00288">
    <property type="entry name" value="VHS"/>
    <property type="match status" value="1"/>
</dbReference>
<dbReference type="EMBL" id="OOIN01000013">
    <property type="protein sequence ID" value="SPO26026.1"/>
    <property type="molecule type" value="Genomic_DNA"/>
</dbReference>
<keyword evidence="4" id="KW-1185">Reference proteome</keyword>
<dbReference type="PANTHER" id="PTHR47789">
    <property type="entry name" value="LAS SEVENTEEN-BINDING PROTEIN 5"/>
    <property type="match status" value="1"/>
</dbReference>
<feature type="domain" description="VHS" evidence="2">
    <location>
        <begin position="363"/>
        <end position="485"/>
    </location>
</feature>
<evidence type="ECO:0000313" key="4">
    <source>
        <dbReference type="Proteomes" id="UP000324022"/>
    </source>
</evidence>
<feature type="compositionally biased region" description="Basic and acidic residues" evidence="1">
    <location>
        <begin position="280"/>
        <end position="292"/>
    </location>
</feature>
<reference evidence="3 4" key="1">
    <citation type="submission" date="2018-03" db="EMBL/GenBank/DDBJ databases">
        <authorList>
            <person name="Guldener U."/>
        </authorList>
    </citation>
    <scope>NUCLEOTIDE SEQUENCE [LARGE SCALE GENOMIC DNA]</scope>
    <source>
        <strain evidence="3 4">NBRC100155</strain>
    </source>
</reference>
<dbReference type="GO" id="GO:0007034">
    <property type="term" value="P:vacuolar transport"/>
    <property type="evidence" value="ECO:0007669"/>
    <property type="project" value="UniProtKB-ARBA"/>
</dbReference>
<feature type="region of interest" description="Disordered" evidence="1">
    <location>
        <begin position="743"/>
        <end position="762"/>
    </location>
</feature>
<feature type="compositionally biased region" description="Low complexity" evidence="1">
    <location>
        <begin position="504"/>
        <end position="536"/>
    </location>
</feature>
<dbReference type="GO" id="GO:0006897">
    <property type="term" value="P:endocytosis"/>
    <property type="evidence" value="ECO:0007669"/>
    <property type="project" value="InterPro"/>
</dbReference>
<dbReference type="GO" id="GO:0051666">
    <property type="term" value="P:actin cortical patch localization"/>
    <property type="evidence" value="ECO:0007669"/>
    <property type="project" value="TreeGrafter"/>
</dbReference>
<dbReference type="OrthoDB" id="10255964at2759"/>
<evidence type="ECO:0000256" key="1">
    <source>
        <dbReference type="SAM" id="MobiDB-lite"/>
    </source>
</evidence>
<dbReference type="GO" id="GO:0030479">
    <property type="term" value="C:actin cortical patch"/>
    <property type="evidence" value="ECO:0007669"/>
    <property type="project" value="TreeGrafter"/>
</dbReference>
<dbReference type="CDD" id="cd16980">
    <property type="entry name" value="VHS_Lsb5"/>
    <property type="match status" value="1"/>
</dbReference>
<dbReference type="GO" id="GO:0035091">
    <property type="term" value="F:phosphatidylinositol binding"/>
    <property type="evidence" value="ECO:0007669"/>
    <property type="project" value="InterPro"/>
</dbReference>
<feature type="compositionally biased region" description="Polar residues" evidence="1">
    <location>
        <begin position="45"/>
        <end position="57"/>
    </location>
</feature>
<feature type="compositionally biased region" description="Polar residues" evidence="1">
    <location>
        <begin position="850"/>
        <end position="861"/>
    </location>
</feature>
<feature type="region of interest" description="Disordered" evidence="1">
    <location>
        <begin position="269"/>
        <end position="329"/>
    </location>
</feature>
<feature type="compositionally biased region" description="Polar residues" evidence="1">
    <location>
        <begin position="588"/>
        <end position="605"/>
    </location>
</feature>
<feature type="compositionally biased region" description="Polar residues" evidence="1">
    <location>
        <begin position="171"/>
        <end position="183"/>
    </location>
</feature>
<dbReference type="GO" id="GO:0007015">
    <property type="term" value="P:actin filament organization"/>
    <property type="evidence" value="ECO:0007669"/>
    <property type="project" value="InterPro"/>
</dbReference>
<feature type="region of interest" description="Disordered" evidence="1">
    <location>
        <begin position="794"/>
        <end position="992"/>
    </location>
</feature>
<dbReference type="Gene3D" id="1.25.40.90">
    <property type="match status" value="1"/>
</dbReference>
<feature type="compositionally biased region" description="Polar residues" evidence="1">
    <location>
        <begin position="904"/>
        <end position="933"/>
    </location>
</feature>
<dbReference type="GO" id="GO:0043130">
    <property type="term" value="F:ubiquitin binding"/>
    <property type="evidence" value="ECO:0007669"/>
    <property type="project" value="InterPro"/>
</dbReference>
<feature type="region of interest" description="Disordered" evidence="1">
    <location>
        <begin position="560"/>
        <end position="605"/>
    </location>
</feature>
<feature type="compositionally biased region" description="Polar residues" evidence="1">
    <location>
        <begin position="107"/>
        <end position="121"/>
    </location>
</feature>
<feature type="region of interest" description="Disordered" evidence="1">
    <location>
        <begin position="1"/>
        <end position="217"/>
    </location>
</feature>
<feature type="compositionally biased region" description="Low complexity" evidence="1">
    <location>
        <begin position="880"/>
        <end position="899"/>
    </location>
</feature>
<feature type="compositionally biased region" description="Acidic residues" evidence="1">
    <location>
        <begin position="207"/>
        <end position="217"/>
    </location>
</feature>
<feature type="compositionally biased region" description="Low complexity" evidence="1">
    <location>
        <begin position="578"/>
        <end position="587"/>
    </location>
</feature>
<protein>
    <recommendedName>
        <fullName evidence="2">VHS domain-containing protein</fullName>
    </recommendedName>
</protein>
<evidence type="ECO:0000313" key="3">
    <source>
        <dbReference type="EMBL" id="SPO26026.1"/>
    </source>
</evidence>
<dbReference type="InterPro" id="IPR008942">
    <property type="entry name" value="ENTH_VHS"/>
</dbReference>
<proteinExistence type="predicted"/>
<gene>
    <name evidence="3" type="ORF">UTRI_02300</name>
</gene>
<feature type="compositionally biased region" description="Low complexity" evidence="1">
    <location>
        <begin position="21"/>
        <end position="31"/>
    </location>
</feature>
<accession>A0A5C3E8V2</accession>
<dbReference type="InterPro" id="IPR045007">
    <property type="entry name" value="LSB5"/>
</dbReference>
<feature type="compositionally biased region" description="Polar residues" evidence="1">
    <location>
        <begin position="621"/>
        <end position="639"/>
    </location>
</feature>
<dbReference type="Pfam" id="PF00790">
    <property type="entry name" value="VHS"/>
    <property type="match status" value="1"/>
</dbReference>
<feature type="compositionally biased region" description="Polar residues" evidence="1">
    <location>
        <begin position="829"/>
        <end position="839"/>
    </location>
</feature>
<dbReference type="InterPro" id="IPR002014">
    <property type="entry name" value="VHS_dom"/>
</dbReference>
<dbReference type="Proteomes" id="UP000324022">
    <property type="component" value="Unassembled WGS sequence"/>
</dbReference>
<dbReference type="PANTHER" id="PTHR47789:SF2">
    <property type="entry name" value="VHS DOMAIN-CONTAINING PROTEIN"/>
    <property type="match status" value="1"/>
</dbReference>
<dbReference type="PROSITE" id="PS50179">
    <property type="entry name" value="VHS"/>
    <property type="match status" value="1"/>
</dbReference>
<organism evidence="3 4">
    <name type="scientific">Ustilago trichophora</name>
    <dbReference type="NCBI Taxonomy" id="86804"/>
    <lineage>
        <taxon>Eukaryota</taxon>
        <taxon>Fungi</taxon>
        <taxon>Dikarya</taxon>
        <taxon>Basidiomycota</taxon>
        <taxon>Ustilaginomycotina</taxon>
        <taxon>Ustilaginomycetes</taxon>
        <taxon>Ustilaginales</taxon>
        <taxon>Ustilaginaceae</taxon>
        <taxon>Ustilago</taxon>
    </lineage>
</organism>
<feature type="compositionally biased region" description="Pro residues" evidence="1">
    <location>
        <begin position="806"/>
        <end position="818"/>
    </location>
</feature>
<dbReference type="SUPFAM" id="SSF48464">
    <property type="entry name" value="ENTH/VHS domain"/>
    <property type="match status" value="1"/>
</dbReference>